<comment type="similarity">
    <text evidence="4">Belongs to the cyclic nucleotide phosphodiesterase class-III family.</text>
</comment>
<dbReference type="CDD" id="cd07402">
    <property type="entry name" value="MPP_GpdQ"/>
    <property type="match status" value="1"/>
</dbReference>
<gene>
    <name evidence="6" type="primary">cpdA</name>
    <name evidence="6" type="ORF">GCM10007859_21600</name>
</gene>
<reference evidence="7" key="1">
    <citation type="journal article" date="2019" name="Int. J. Syst. Evol. Microbiol.">
        <title>The Global Catalogue of Microorganisms (GCM) 10K type strain sequencing project: providing services to taxonomists for standard genome sequencing and annotation.</title>
        <authorList>
            <consortium name="The Broad Institute Genomics Platform"/>
            <consortium name="The Broad Institute Genome Sequencing Center for Infectious Disease"/>
            <person name="Wu L."/>
            <person name="Ma J."/>
        </authorList>
    </citation>
    <scope>NUCLEOTIDE SEQUENCE [LARGE SCALE GENOMIC DNA]</scope>
    <source>
        <strain evidence="7">NBRC 110107</strain>
    </source>
</reference>
<evidence type="ECO:0000313" key="6">
    <source>
        <dbReference type="EMBL" id="GLS02139.1"/>
    </source>
</evidence>
<dbReference type="Proteomes" id="UP001156921">
    <property type="component" value="Unassembled WGS sequence"/>
</dbReference>
<dbReference type="RefSeq" id="WP_284223014.1">
    <property type="nucleotide sequence ID" value="NZ_BSOY01000053.1"/>
</dbReference>
<accession>A0ABQ6BQQ5</accession>
<keyword evidence="1" id="KW-0479">Metal-binding</keyword>
<dbReference type="Pfam" id="PF00149">
    <property type="entry name" value="Metallophos"/>
    <property type="match status" value="1"/>
</dbReference>
<proteinExistence type="inferred from homology"/>
<feature type="domain" description="Calcineurin-like phosphoesterase" evidence="5">
    <location>
        <begin position="1"/>
        <end position="193"/>
    </location>
</feature>
<evidence type="ECO:0000259" key="5">
    <source>
        <dbReference type="Pfam" id="PF00149"/>
    </source>
</evidence>
<dbReference type="InterPro" id="IPR004843">
    <property type="entry name" value="Calcineurin-like_PHP"/>
</dbReference>
<evidence type="ECO:0000256" key="3">
    <source>
        <dbReference type="ARBA" id="ARBA00023004"/>
    </source>
</evidence>
<sequence>MLIVQITDIHIGFDQKSRFELNKKRFRRTLEAVMKVEPRPDLILVTGDIADKGDVASYEWFRQEIQQVSLPVLMCLGNHDLRAGFSQVFPGTAQEDGFIQYVVDDHPLRIVVLDTLEEGRHGGGFCEKRATWLEARLAEAPHRPTLLVLHHPPIDTGIEWMTIGPAEPWVQRLTDVVSRHGQVVGALCGHVHRTIVTSWAGTTLTVCPSTAPQVVLDLKPMNLDRPDKRPMIVEAPPSFGIHRWNGRRLVSHFAAVERRKILARYTHRMQGFLKHLAQERAGTAEPH</sequence>
<dbReference type="EMBL" id="BSOY01000053">
    <property type="protein sequence ID" value="GLS02139.1"/>
    <property type="molecule type" value="Genomic_DNA"/>
</dbReference>
<dbReference type="InterPro" id="IPR042281">
    <property type="entry name" value="GpdQ_beta-strand"/>
</dbReference>
<dbReference type="InterPro" id="IPR029052">
    <property type="entry name" value="Metallo-depent_PP-like"/>
</dbReference>
<dbReference type="PANTHER" id="PTHR42988">
    <property type="entry name" value="PHOSPHOHYDROLASE"/>
    <property type="match status" value="1"/>
</dbReference>
<organism evidence="6 7">
    <name type="scientific">Brevundimonas denitrificans</name>
    <dbReference type="NCBI Taxonomy" id="1443434"/>
    <lineage>
        <taxon>Bacteria</taxon>
        <taxon>Pseudomonadati</taxon>
        <taxon>Pseudomonadota</taxon>
        <taxon>Alphaproteobacteria</taxon>
        <taxon>Caulobacterales</taxon>
        <taxon>Caulobacteraceae</taxon>
        <taxon>Brevundimonas</taxon>
    </lineage>
</organism>
<dbReference type="InterPro" id="IPR026575">
    <property type="entry name" value="GpdQ/CpdA-like"/>
</dbReference>
<comment type="caution">
    <text evidence="6">The sequence shown here is derived from an EMBL/GenBank/DDBJ whole genome shotgun (WGS) entry which is preliminary data.</text>
</comment>
<dbReference type="InterPro" id="IPR050884">
    <property type="entry name" value="CNP_phosphodiesterase-III"/>
</dbReference>
<evidence type="ECO:0000256" key="4">
    <source>
        <dbReference type="ARBA" id="ARBA00025742"/>
    </source>
</evidence>
<dbReference type="Gene3D" id="3.30.750.180">
    <property type="entry name" value="GpdQ, beta-strand dimerisation domain"/>
    <property type="match status" value="1"/>
</dbReference>
<evidence type="ECO:0000256" key="2">
    <source>
        <dbReference type="ARBA" id="ARBA00022801"/>
    </source>
</evidence>
<dbReference type="SUPFAM" id="SSF56300">
    <property type="entry name" value="Metallo-dependent phosphatases"/>
    <property type="match status" value="1"/>
</dbReference>
<dbReference type="InterPro" id="IPR042283">
    <property type="entry name" value="GpdQ_catalytic"/>
</dbReference>
<name>A0ABQ6BQQ5_9CAUL</name>
<keyword evidence="3" id="KW-0408">Iron</keyword>
<protein>
    <submittedName>
        <fullName evidence="6">3',5'-cyclic adenosine monophosphate phosphodiesterase CpdA</fullName>
    </submittedName>
</protein>
<evidence type="ECO:0000313" key="7">
    <source>
        <dbReference type="Proteomes" id="UP001156921"/>
    </source>
</evidence>
<keyword evidence="2" id="KW-0378">Hydrolase</keyword>
<dbReference type="Gene3D" id="3.60.21.40">
    <property type="entry name" value="GpdQ, catalytic alpha/beta sandwich domain"/>
    <property type="match status" value="1"/>
</dbReference>
<evidence type="ECO:0000256" key="1">
    <source>
        <dbReference type="ARBA" id="ARBA00022723"/>
    </source>
</evidence>
<keyword evidence="7" id="KW-1185">Reference proteome</keyword>
<dbReference type="PANTHER" id="PTHR42988:SF2">
    <property type="entry name" value="CYCLIC NUCLEOTIDE PHOSPHODIESTERASE CBUA0032-RELATED"/>
    <property type="match status" value="1"/>
</dbReference>